<comment type="subcellular location">
    <subcellularLocation>
        <location evidence="1">Mitochondrion</location>
    </subcellularLocation>
</comment>
<feature type="active site" description="Proton acceptor" evidence="12">
    <location>
        <position position="372"/>
    </location>
</feature>
<dbReference type="InterPro" id="IPR020616">
    <property type="entry name" value="Thiolase_N"/>
</dbReference>
<evidence type="ECO:0000256" key="13">
    <source>
        <dbReference type="RuleBase" id="RU003557"/>
    </source>
</evidence>
<evidence type="ECO:0000256" key="3">
    <source>
        <dbReference type="ARBA" id="ARBA00011881"/>
    </source>
</evidence>
<feature type="domain" description="Thiolase C-terminal" evidence="15">
    <location>
        <begin position="294"/>
        <end position="413"/>
    </location>
</feature>
<sequence>MQRSFSLLTTTNRLLSHPAYTTVRNMSQQAVYILSASRTPVGSINGSLATLTAPELGIVAVKHAVEKAGIKPEDVEEIYLGNVVQAGVGQSPARQVGIGAGIPLSTDATTINKVCASGMKAITMASQAIALGQRGIMVAGGMESMSNAPFLLKRQNPAFGHMETKDSLVVDGLFDVYNKFPMGNCAEHTAKKHEITREMQDDWCLESYDKAANSWATGAFDDEIAHVTVKTRKGDVVVKEDEEYKKVLKEKVRSLKSVFIKDGTVTAANASTLNDGASAVVLIGEDKVQETGAKPLAKIIGYADAACEPIDFPTAPTLAVPIALKRAGISVQDVALWEFNEAFSVVGPAAIKVLGLDASKVNTKGGAVALGHPIGSSGSRIVVTLTHALKSGEYGVAAICNGGGAATAIVIQKL</sequence>
<dbReference type="AlphaFoldDB" id="F2EJF5"/>
<reference evidence="16" key="1">
    <citation type="journal article" date="2011" name="Plant Physiol.">
        <title>Comprehensive sequence analysis of 24,783 barley full-length cDNAs derived from 12 clone libraries.</title>
        <authorList>
            <person name="Matsumoto T."/>
            <person name="Tanaka T."/>
            <person name="Sakai H."/>
            <person name="Amano N."/>
            <person name="Kanamori H."/>
            <person name="Kurita K."/>
            <person name="Kikuta A."/>
            <person name="Kamiya K."/>
            <person name="Yamamoto M."/>
            <person name="Ikawa H."/>
            <person name="Fujii N."/>
            <person name="Hori K."/>
            <person name="Itoh T."/>
            <person name="Sato K."/>
        </authorList>
    </citation>
    <scope>NUCLEOTIDE SEQUENCE</scope>
    <source>
        <tissue evidence="16">Seed</tissue>
    </source>
</reference>
<dbReference type="GO" id="GO:0003985">
    <property type="term" value="F:acetyl-CoA C-acetyltransferase activity"/>
    <property type="evidence" value="ECO:0007669"/>
    <property type="project" value="UniProtKB-EC"/>
</dbReference>
<keyword evidence="9" id="KW-0496">Mitochondrion</keyword>
<evidence type="ECO:0000256" key="8">
    <source>
        <dbReference type="ARBA" id="ARBA00022958"/>
    </source>
</evidence>
<evidence type="ECO:0000256" key="11">
    <source>
        <dbReference type="ARBA" id="ARBA00052235"/>
    </source>
</evidence>
<dbReference type="PANTHER" id="PTHR18919">
    <property type="entry name" value="ACETYL-COA C-ACYLTRANSFERASE"/>
    <property type="match status" value="1"/>
</dbReference>
<evidence type="ECO:0000256" key="1">
    <source>
        <dbReference type="ARBA" id="ARBA00004173"/>
    </source>
</evidence>
<dbReference type="InterPro" id="IPR020617">
    <property type="entry name" value="Thiolase_C"/>
</dbReference>
<organism evidence="16">
    <name type="scientific">Hordeum vulgare subsp. vulgare</name>
    <name type="common">Domesticated barley</name>
    <dbReference type="NCBI Taxonomy" id="112509"/>
    <lineage>
        <taxon>Eukaryota</taxon>
        <taxon>Viridiplantae</taxon>
        <taxon>Streptophyta</taxon>
        <taxon>Embryophyta</taxon>
        <taxon>Tracheophyta</taxon>
        <taxon>Spermatophyta</taxon>
        <taxon>Magnoliopsida</taxon>
        <taxon>Liliopsida</taxon>
        <taxon>Poales</taxon>
        <taxon>Poaceae</taxon>
        <taxon>BOP clade</taxon>
        <taxon>Pooideae</taxon>
        <taxon>Triticodae</taxon>
        <taxon>Triticeae</taxon>
        <taxon>Hordeinae</taxon>
        <taxon>Hordeum</taxon>
    </lineage>
</organism>
<dbReference type="FunFam" id="3.40.47.10:FF:000007">
    <property type="entry name" value="acetyl-CoA acetyltransferase, mitochondrial"/>
    <property type="match status" value="1"/>
</dbReference>
<evidence type="ECO:0000256" key="2">
    <source>
        <dbReference type="ARBA" id="ARBA00010982"/>
    </source>
</evidence>
<dbReference type="InterPro" id="IPR020613">
    <property type="entry name" value="Thiolase_CS"/>
</dbReference>
<dbReference type="EMBL" id="AK376282">
    <property type="protein sequence ID" value="BAK07477.1"/>
    <property type="molecule type" value="mRNA"/>
</dbReference>
<dbReference type="NCBIfam" id="TIGR01930">
    <property type="entry name" value="AcCoA-C-Actrans"/>
    <property type="match status" value="1"/>
</dbReference>
<evidence type="ECO:0000256" key="10">
    <source>
        <dbReference type="ARBA" id="ARBA00023315"/>
    </source>
</evidence>
<comment type="subunit">
    <text evidence="3">Homotetramer.</text>
</comment>
<comment type="similarity">
    <text evidence="2 13">Belongs to the thiolase-like superfamily. Thiolase family.</text>
</comment>
<dbReference type="InterPro" id="IPR002155">
    <property type="entry name" value="Thiolase"/>
</dbReference>
<keyword evidence="5 13" id="KW-0808">Transferase</keyword>
<evidence type="ECO:0000259" key="15">
    <source>
        <dbReference type="Pfam" id="PF02803"/>
    </source>
</evidence>
<keyword evidence="7" id="KW-0809">Transit peptide</keyword>
<keyword evidence="8" id="KW-0630">Potassium</keyword>
<evidence type="ECO:0000256" key="4">
    <source>
        <dbReference type="ARBA" id="ARBA00012705"/>
    </source>
</evidence>
<evidence type="ECO:0000256" key="9">
    <source>
        <dbReference type="ARBA" id="ARBA00023128"/>
    </source>
</evidence>
<feature type="domain" description="Thiolase N-terminal" evidence="14">
    <location>
        <begin position="31"/>
        <end position="285"/>
    </location>
</feature>
<dbReference type="PANTHER" id="PTHR18919:SF156">
    <property type="entry name" value="ACETYL-COA ACETYLTRANSFERASE, MITOCHONDRIAL"/>
    <property type="match status" value="1"/>
</dbReference>
<dbReference type="Gene3D" id="3.40.47.10">
    <property type="match status" value="2"/>
</dbReference>
<protein>
    <recommendedName>
        <fullName evidence="4">acetyl-CoA C-acetyltransferase</fullName>
        <ecNumber evidence="4">2.3.1.9</ecNumber>
    </recommendedName>
</protein>
<dbReference type="InterPro" id="IPR020610">
    <property type="entry name" value="Thiolase_AS"/>
</dbReference>
<evidence type="ECO:0000256" key="5">
    <source>
        <dbReference type="ARBA" id="ARBA00022679"/>
    </source>
</evidence>
<accession>F2EJF5</accession>
<dbReference type="CDD" id="cd00751">
    <property type="entry name" value="thiolase"/>
    <property type="match status" value="1"/>
</dbReference>
<dbReference type="Pfam" id="PF02803">
    <property type="entry name" value="Thiolase_C"/>
    <property type="match status" value="1"/>
</dbReference>
<evidence type="ECO:0000313" key="16">
    <source>
        <dbReference type="EMBL" id="BAK07477.1"/>
    </source>
</evidence>
<keyword evidence="6" id="KW-0479">Metal-binding</keyword>
<dbReference type="EC" id="2.3.1.9" evidence="4"/>
<feature type="active site" description="Acyl-thioester intermediate" evidence="12">
    <location>
        <position position="115"/>
    </location>
</feature>
<dbReference type="SUPFAM" id="SSF53901">
    <property type="entry name" value="Thiolase-like"/>
    <property type="match status" value="2"/>
</dbReference>
<dbReference type="GO" id="GO:0046872">
    <property type="term" value="F:metal ion binding"/>
    <property type="evidence" value="ECO:0007669"/>
    <property type="project" value="UniProtKB-KW"/>
</dbReference>
<dbReference type="GO" id="GO:0005739">
    <property type="term" value="C:mitochondrion"/>
    <property type="evidence" value="ECO:0007669"/>
    <property type="project" value="UniProtKB-SubCell"/>
</dbReference>
<dbReference type="PIRSF" id="PIRSF000429">
    <property type="entry name" value="Ac-CoA_Ac_transf"/>
    <property type="match status" value="1"/>
</dbReference>
<dbReference type="InterPro" id="IPR020615">
    <property type="entry name" value="Thiolase_acyl_enz_int_AS"/>
</dbReference>
<dbReference type="Pfam" id="PF00108">
    <property type="entry name" value="Thiolase_N"/>
    <property type="match status" value="1"/>
</dbReference>
<dbReference type="PROSITE" id="PS00099">
    <property type="entry name" value="THIOLASE_3"/>
    <property type="match status" value="1"/>
</dbReference>
<name>F2EJF5_HORVV</name>
<dbReference type="PROSITE" id="PS00737">
    <property type="entry name" value="THIOLASE_2"/>
    <property type="match status" value="1"/>
</dbReference>
<evidence type="ECO:0000256" key="6">
    <source>
        <dbReference type="ARBA" id="ARBA00022723"/>
    </source>
</evidence>
<proteinExistence type="evidence at transcript level"/>
<feature type="active site" description="Proton acceptor" evidence="12">
    <location>
        <position position="400"/>
    </location>
</feature>
<evidence type="ECO:0000259" key="14">
    <source>
        <dbReference type="Pfam" id="PF00108"/>
    </source>
</evidence>
<keyword evidence="10 13" id="KW-0012">Acyltransferase</keyword>
<comment type="catalytic activity">
    <reaction evidence="11">
        <text>2 acetyl-CoA = acetoacetyl-CoA + CoA</text>
        <dbReference type="Rhea" id="RHEA:21036"/>
        <dbReference type="ChEBI" id="CHEBI:57286"/>
        <dbReference type="ChEBI" id="CHEBI:57287"/>
        <dbReference type="ChEBI" id="CHEBI:57288"/>
        <dbReference type="EC" id="2.3.1.9"/>
    </reaction>
    <physiologicalReaction direction="left-to-right" evidence="11">
        <dbReference type="Rhea" id="RHEA:21037"/>
    </physiologicalReaction>
</comment>
<evidence type="ECO:0000256" key="7">
    <source>
        <dbReference type="ARBA" id="ARBA00022946"/>
    </source>
</evidence>
<dbReference type="PROSITE" id="PS00098">
    <property type="entry name" value="THIOLASE_1"/>
    <property type="match status" value="1"/>
</dbReference>
<dbReference type="InterPro" id="IPR016039">
    <property type="entry name" value="Thiolase-like"/>
</dbReference>
<evidence type="ECO:0000256" key="12">
    <source>
        <dbReference type="PIRSR" id="PIRSR000429-1"/>
    </source>
</evidence>